<protein>
    <submittedName>
        <fullName evidence="3">Uncharacterized protein</fullName>
    </submittedName>
</protein>
<feature type="region of interest" description="Disordered" evidence="1">
    <location>
        <begin position="40"/>
        <end position="87"/>
    </location>
</feature>
<reference evidence="4" key="1">
    <citation type="journal article" date="2017" name="Genome Biol.">
        <title>Comparative genomics reveals high biological diversity and specific adaptations in the industrially and medically important fungal genus Aspergillus.</title>
        <authorList>
            <person name="de Vries R.P."/>
            <person name="Riley R."/>
            <person name="Wiebenga A."/>
            <person name="Aguilar-Osorio G."/>
            <person name="Amillis S."/>
            <person name="Uchima C.A."/>
            <person name="Anderluh G."/>
            <person name="Asadollahi M."/>
            <person name="Askin M."/>
            <person name="Barry K."/>
            <person name="Battaglia E."/>
            <person name="Bayram O."/>
            <person name="Benocci T."/>
            <person name="Braus-Stromeyer S.A."/>
            <person name="Caldana C."/>
            <person name="Canovas D."/>
            <person name="Cerqueira G.C."/>
            <person name="Chen F."/>
            <person name="Chen W."/>
            <person name="Choi C."/>
            <person name="Clum A."/>
            <person name="Dos Santos R.A."/>
            <person name="Damasio A.R."/>
            <person name="Diallinas G."/>
            <person name="Emri T."/>
            <person name="Fekete E."/>
            <person name="Flipphi M."/>
            <person name="Freyberg S."/>
            <person name="Gallo A."/>
            <person name="Gournas C."/>
            <person name="Habgood R."/>
            <person name="Hainaut M."/>
            <person name="Harispe M.L."/>
            <person name="Henrissat B."/>
            <person name="Hilden K.S."/>
            <person name="Hope R."/>
            <person name="Hossain A."/>
            <person name="Karabika E."/>
            <person name="Karaffa L."/>
            <person name="Karanyi Z."/>
            <person name="Krasevec N."/>
            <person name="Kuo A."/>
            <person name="Kusch H."/>
            <person name="LaButti K."/>
            <person name="Lagendijk E.L."/>
            <person name="Lapidus A."/>
            <person name="Levasseur A."/>
            <person name="Lindquist E."/>
            <person name="Lipzen A."/>
            <person name="Logrieco A.F."/>
            <person name="MacCabe A."/>
            <person name="Maekelae M.R."/>
            <person name="Malavazi I."/>
            <person name="Melin P."/>
            <person name="Meyer V."/>
            <person name="Mielnichuk N."/>
            <person name="Miskei M."/>
            <person name="Molnar A.P."/>
            <person name="Mule G."/>
            <person name="Ngan C.Y."/>
            <person name="Orejas M."/>
            <person name="Orosz E."/>
            <person name="Ouedraogo J.P."/>
            <person name="Overkamp K.M."/>
            <person name="Park H.-S."/>
            <person name="Perrone G."/>
            <person name="Piumi F."/>
            <person name="Punt P.J."/>
            <person name="Ram A.F."/>
            <person name="Ramon A."/>
            <person name="Rauscher S."/>
            <person name="Record E."/>
            <person name="Riano-Pachon D.M."/>
            <person name="Robert V."/>
            <person name="Roehrig J."/>
            <person name="Ruller R."/>
            <person name="Salamov A."/>
            <person name="Salih N.S."/>
            <person name="Samson R.A."/>
            <person name="Sandor E."/>
            <person name="Sanguinetti M."/>
            <person name="Schuetze T."/>
            <person name="Sepcic K."/>
            <person name="Shelest E."/>
            <person name="Sherlock G."/>
            <person name="Sophianopoulou V."/>
            <person name="Squina F.M."/>
            <person name="Sun H."/>
            <person name="Susca A."/>
            <person name="Todd R.B."/>
            <person name="Tsang A."/>
            <person name="Unkles S.E."/>
            <person name="van de Wiele N."/>
            <person name="van Rossen-Uffink D."/>
            <person name="Oliveira J.V."/>
            <person name="Vesth T.C."/>
            <person name="Visser J."/>
            <person name="Yu J.-H."/>
            <person name="Zhou M."/>
            <person name="Andersen M.R."/>
            <person name="Archer D.B."/>
            <person name="Baker S.E."/>
            <person name="Benoit I."/>
            <person name="Brakhage A.A."/>
            <person name="Braus G.H."/>
            <person name="Fischer R."/>
            <person name="Frisvad J.C."/>
            <person name="Goldman G.H."/>
            <person name="Houbraken J."/>
            <person name="Oakley B."/>
            <person name="Pocsi I."/>
            <person name="Scazzocchio C."/>
            <person name="Seiboth B."/>
            <person name="vanKuyk P.A."/>
            <person name="Wortman J."/>
            <person name="Dyer P.S."/>
            <person name="Grigoriev I.V."/>
        </authorList>
    </citation>
    <scope>NUCLEOTIDE SEQUENCE [LARGE SCALE GENOMIC DNA]</scope>
    <source>
        <strain evidence="4">CBS 593.65</strain>
    </source>
</reference>
<dbReference type="AlphaFoldDB" id="A0A1L9TJR4"/>
<dbReference type="Proteomes" id="UP000184356">
    <property type="component" value="Unassembled WGS sequence"/>
</dbReference>
<accession>A0A1L9TJR4</accession>
<dbReference type="GeneID" id="63760860"/>
<keyword evidence="4" id="KW-1185">Reference proteome</keyword>
<evidence type="ECO:0000256" key="2">
    <source>
        <dbReference type="SAM" id="SignalP"/>
    </source>
</evidence>
<feature type="signal peptide" evidence="2">
    <location>
        <begin position="1"/>
        <end position="18"/>
    </location>
</feature>
<evidence type="ECO:0000256" key="1">
    <source>
        <dbReference type="SAM" id="MobiDB-lite"/>
    </source>
</evidence>
<gene>
    <name evidence="3" type="ORF">ASPSYDRAFT_30526</name>
</gene>
<feature type="chain" id="PRO_5012386118" evidence="2">
    <location>
        <begin position="19"/>
        <end position="156"/>
    </location>
</feature>
<evidence type="ECO:0000313" key="3">
    <source>
        <dbReference type="EMBL" id="OJJ59674.1"/>
    </source>
</evidence>
<proteinExistence type="predicted"/>
<feature type="compositionally biased region" description="Basic and acidic residues" evidence="1">
    <location>
        <begin position="58"/>
        <end position="69"/>
    </location>
</feature>
<keyword evidence="2" id="KW-0732">Signal</keyword>
<sequence>MWLGWSVIIGYALPLSNFCKIGQVTGSEVTGDWNHGYVSSAANRSRSDPDIENENETELQKIKRGRDGSLKPSTRRQPVIASATDGAITEPVEAIKHQSVANPKIWRKENDSQDLTLPAISPYGVMTGNPTRFNESQCVHLRLRLRVRPLQDGRDW</sequence>
<dbReference type="EMBL" id="KV878585">
    <property type="protein sequence ID" value="OJJ59674.1"/>
    <property type="molecule type" value="Genomic_DNA"/>
</dbReference>
<dbReference type="RefSeq" id="XP_040703480.1">
    <property type="nucleotide sequence ID" value="XM_040844787.1"/>
</dbReference>
<dbReference type="VEuPathDB" id="FungiDB:ASPSYDRAFT_30526"/>
<organism evidence="3 4">
    <name type="scientific">Aspergillus sydowii CBS 593.65</name>
    <dbReference type="NCBI Taxonomy" id="1036612"/>
    <lineage>
        <taxon>Eukaryota</taxon>
        <taxon>Fungi</taxon>
        <taxon>Dikarya</taxon>
        <taxon>Ascomycota</taxon>
        <taxon>Pezizomycotina</taxon>
        <taxon>Eurotiomycetes</taxon>
        <taxon>Eurotiomycetidae</taxon>
        <taxon>Eurotiales</taxon>
        <taxon>Aspergillaceae</taxon>
        <taxon>Aspergillus</taxon>
        <taxon>Aspergillus subgen. Nidulantes</taxon>
    </lineage>
</organism>
<evidence type="ECO:0000313" key="4">
    <source>
        <dbReference type="Proteomes" id="UP000184356"/>
    </source>
</evidence>
<name>A0A1L9TJR4_9EURO</name>